<dbReference type="Gene3D" id="3.40.50.300">
    <property type="entry name" value="P-loop containing nucleotide triphosphate hydrolases"/>
    <property type="match status" value="1"/>
</dbReference>
<feature type="domain" description="Poxin-Schlafen/Schlafen-like N-terminal" evidence="7">
    <location>
        <begin position="99"/>
        <end position="213"/>
    </location>
</feature>
<reference evidence="10" key="1">
    <citation type="submission" date="2017-10" db="EMBL/GenBank/DDBJ databases">
        <title>A new Pekin duck reference genome.</title>
        <authorList>
            <person name="Hou Z.-C."/>
            <person name="Zhou Z.-K."/>
            <person name="Zhu F."/>
            <person name="Hou S.-S."/>
        </authorList>
    </citation>
    <scope>NUCLEOTIDE SEQUENCE [LARGE SCALE GENOMIC DNA]</scope>
</reference>
<evidence type="ECO:0000259" key="8">
    <source>
        <dbReference type="Pfam" id="PF21026"/>
    </source>
</evidence>
<dbReference type="Pfam" id="PF17057">
    <property type="entry name" value="B3R"/>
    <property type="match status" value="1"/>
</dbReference>
<name>A0A493SVX8_ANAPP</name>
<dbReference type="GeneTree" id="ENSGT00410000025651"/>
<dbReference type="Gene3D" id="3.30.950.30">
    <property type="entry name" value="Schlafen, AAA domain"/>
    <property type="match status" value="1"/>
</dbReference>
<feature type="domain" description="Schlafen AlbA-2" evidence="5">
    <location>
        <begin position="215"/>
        <end position="333"/>
    </location>
</feature>
<dbReference type="PANTHER" id="PTHR12155">
    <property type="entry name" value="SCHLAFEN"/>
    <property type="match status" value="1"/>
</dbReference>
<sequence>MALEGHQPTRWVWVDSTAKYPEVVLNVGKICFGEKARKKMPKNSKQDQKYTLASAVCALLNSGGGVVKAEIENEDYSLQRDEIGLDLHETFRSLLLTADLAKYLDFKQQDNYLLIFVKTWSSEKASLERKPRICTLSSGLYSKCGAYLSHMTLTEATLFLEEKQDEARRELSPETPAKKSKASDVEEDMDIVNDTVAELFNRDQLQYRETLNFTESADVEFKHYSTDNFLKRVKEILPQYISGFANARGGYLWIGVDDDRRVQGFICDDKDLEELSHLIKHIEYKLKVFHFCNRAYEHSIRCEHKIFKVYDEAGEHRSHVCAVKIEPFTCAVFAKDPESWQVEGTTIKKLNAKEWATWMISADPDLSGLSQTFTLALSLSEGPPLAKPVYSHQGLDNVDDLCEKLFPVKSRSIIYTPEKLTEDLFQEHPKLKILMEEQLRQISEGIVIYSRSWAVDVGLPENRDIICDILVLATDWPPILYTVCKRQISKDLFEYSKCTARKLKEKLVNTGGYIHKLCIIPKLLILPPVFNHEKGDVNIQEMYPQNYSLIKRINLKDLLRSLTIALLTFKSFLSDRVGSEVLNVLTMKQYQLLSENLHKTKKLFVHGLPGTGKTIVALNIIEKIRSMFQCGQQEVLYICENQPLRDFVRQKNICQAVTRVAFLGNIFVDVKHIIIDEAQNFQVGEGDWYQKALDLTSSPHLPEPGFLWIFLDYLQTSHSFSTGLPEPRWHDPVESLTKVVRNANSIFCYLKTKMEKIVEDPAINIPQKHLQKLLSTAACASAVPGSCEIVEAKDKNEIAEYVAKHCCMYLKSGYSEKDIAILCYKDEEVEAYQEILTLKMWKLKILLGKNGKKLLGKLGGGLERHMILDSFRRFSGLERTIVFGIVPNPLPYQDEIFENVLVCVASRANLNLHLFYEYW</sequence>
<feature type="region of interest" description="Disordered" evidence="4">
    <location>
        <begin position="165"/>
        <end position="186"/>
    </location>
</feature>
<keyword evidence="2" id="KW-0547">Nucleotide-binding</keyword>
<evidence type="ECO:0000313" key="9">
    <source>
        <dbReference type="Ensembl" id="ENSAPLP00000017751.1"/>
    </source>
</evidence>
<protein>
    <recommendedName>
        <fullName evidence="11">Schlafen family member 13</fullName>
    </recommendedName>
</protein>
<dbReference type="InterPro" id="IPR007421">
    <property type="entry name" value="Schlafen_AlbA_2_dom"/>
</dbReference>
<evidence type="ECO:0000256" key="2">
    <source>
        <dbReference type="ARBA" id="ARBA00022741"/>
    </source>
</evidence>
<evidence type="ECO:0000256" key="4">
    <source>
        <dbReference type="SAM" id="MobiDB-lite"/>
    </source>
</evidence>
<keyword evidence="3" id="KW-0067">ATP-binding</keyword>
<proteinExistence type="inferred from homology"/>
<dbReference type="OMA" id="RTVCTHK"/>
<dbReference type="InterPro" id="IPR018647">
    <property type="entry name" value="SLFN_3-like_DNA/RNA_helicase"/>
</dbReference>
<evidence type="ECO:0000259" key="7">
    <source>
        <dbReference type="Pfam" id="PF17057"/>
    </source>
</evidence>
<dbReference type="SUPFAM" id="SSF52540">
    <property type="entry name" value="P-loop containing nucleoside triphosphate hydrolases"/>
    <property type="match status" value="1"/>
</dbReference>
<evidence type="ECO:0000256" key="1">
    <source>
        <dbReference type="ARBA" id="ARBA00010114"/>
    </source>
</evidence>
<dbReference type="InterPro" id="IPR027417">
    <property type="entry name" value="P-loop_NTPase"/>
</dbReference>
<evidence type="ECO:0000256" key="3">
    <source>
        <dbReference type="ARBA" id="ARBA00022840"/>
    </source>
</evidence>
<reference evidence="9" key="3">
    <citation type="submission" date="2025-09" db="UniProtKB">
        <authorList>
            <consortium name="Ensembl"/>
        </authorList>
    </citation>
    <scope>IDENTIFICATION</scope>
</reference>
<dbReference type="Proteomes" id="UP000016666">
    <property type="component" value="Unassembled WGS sequence"/>
</dbReference>
<dbReference type="Pfam" id="PF09848">
    <property type="entry name" value="SLFN-g3_helicase"/>
    <property type="match status" value="1"/>
</dbReference>
<keyword evidence="10" id="KW-1185">Reference proteome</keyword>
<dbReference type="GO" id="GO:0005524">
    <property type="term" value="F:ATP binding"/>
    <property type="evidence" value="ECO:0007669"/>
    <property type="project" value="UniProtKB-KW"/>
</dbReference>
<comment type="similarity">
    <text evidence="1">Belongs to the Schlafen family. Subgroup III subfamily.</text>
</comment>
<reference evidence="9" key="2">
    <citation type="submission" date="2025-08" db="UniProtKB">
        <authorList>
            <consortium name="Ensembl"/>
        </authorList>
    </citation>
    <scope>IDENTIFICATION</scope>
</reference>
<dbReference type="InterPro" id="IPR031450">
    <property type="entry name" value="Poxin-SLFN/SLFN_N"/>
</dbReference>
<evidence type="ECO:0008006" key="11">
    <source>
        <dbReference type="Google" id="ProtNLM"/>
    </source>
</evidence>
<accession>A0A493SVX8</accession>
<dbReference type="Ensembl" id="ENSAPLT00000036349.1">
    <property type="protein sequence ID" value="ENSAPLP00000017751.1"/>
    <property type="gene ID" value="ENSAPLG00000022634.1"/>
</dbReference>
<dbReference type="InterPro" id="IPR029684">
    <property type="entry name" value="Schlafen"/>
</dbReference>
<feature type="domain" description="Schlafen GTPase-like" evidence="8">
    <location>
        <begin position="412"/>
        <end position="549"/>
    </location>
</feature>
<dbReference type="Pfam" id="PF04326">
    <property type="entry name" value="SLFN_AlbA_2"/>
    <property type="match status" value="1"/>
</dbReference>
<dbReference type="PANTHER" id="PTHR12155:SF30">
    <property type="entry name" value="PROTEIN SLFN14"/>
    <property type="match status" value="1"/>
</dbReference>
<dbReference type="Pfam" id="PF21026">
    <property type="entry name" value="SLFN_GTPase-like"/>
    <property type="match status" value="1"/>
</dbReference>
<feature type="domain" description="Schlafen group 3-like DNA/RNA helicase" evidence="6">
    <location>
        <begin position="603"/>
        <end position="682"/>
    </location>
</feature>
<dbReference type="InterPro" id="IPR048729">
    <property type="entry name" value="SLFN_GTPase-like"/>
</dbReference>
<dbReference type="InterPro" id="IPR038461">
    <property type="entry name" value="Schlafen_AlbA_2_dom_sf"/>
</dbReference>
<organism evidence="9 10">
    <name type="scientific">Anas platyrhynchos platyrhynchos</name>
    <name type="common">Northern mallard</name>
    <dbReference type="NCBI Taxonomy" id="8840"/>
    <lineage>
        <taxon>Eukaryota</taxon>
        <taxon>Metazoa</taxon>
        <taxon>Chordata</taxon>
        <taxon>Craniata</taxon>
        <taxon>Vertebrata</taxon>
        <taxon>Euteleostomi</taxon>
        <taxon>Archelosauria</taxon>
        <taxon>Archosauria</taxon>
        <taxon>Dinosauria</taxon>
        <taxon>Saurischia</taxon>
        <taxon>Theropoda</taxon>
        <taxon>Coelurosauria</taxon>
        <taxon>Aves</taxon>
        <taxon>Neognathae</taxon>
        <taxon>Galloanserae</taxon>
        <taxon>Anseriformes</taxon>
        <taxon>Anatidae</taxon>
        <taxon>Anatinae</taxon>
        <taxon>Anas</taxon>
    </lineage>
</organism>
<dbReference type="AlphaFoldDB" id="A0A493SVX8"/>
<evidence type="ECO:0000259" key="5">
    <source>
        <dbReference type="Pfam" id="PF04326"/>
    </source>
</evidence>
<evidence type="ECO:0000259" key="6">
    <source>
        <dbReference type="Pfam" id="PF09848"/>
    </source>
</evidence>
<evidence type="ECO:0000313" key="10">
    <source>
        <dbReference type="Proteomes" id="UP000016666"/>
    </source>
</evidence>